<proteinExistence type="predicted"/>
<protein>
    <recommendedName>
        <fullName evidence="3">DUF4270 domain-containing protein</fullName>
    </recommendedName>
</protein>
<dbReference type="InterPro" id="IPR025366">
    <property type="entry name" value="DUF4270"/>
</dbReference>
<dbReference type="EMBL" id="BNAG01000001">
    <property type="protein sequence ID" value="GHE57028.1"/>
    <property type="molecule type" value="Genomic_DNA"/>
</dbReference>
<dbReference type="Pfam" id="PF14092">
    <property type="entry name" value="DUF4270"/>
    <property type="match status" value="1"/>
</dbReference>
<keyword evidence="2" id="KW-1185">Reference proteome</keyword>
<evidence type="ECO:0000313" key="2">
    <source>
        <dbReference type="Proteomes" id="UP000658258"/>
    </source>
</evidence>
<evidence type="ECO:0008006" key="3">
    <source>
        <dbReference type="Google" id="ProtNLM"/>
    </source>
</evidence>
<gene>
    <name evidence="1" type="ORF">GCM10011340_10030</name>
</gene>
<sequence>MNLLAKIKSCGALLLGLAILYSCEEKGDFGLATDDVAPVEFNTTNVAIESSLVQLDSVITAYQGRFLVGSLNNTLLGNYTATGFLAINGRTGNIPSFDDDAKYDSVRIEFKINYMHDTSSTNRDLDLELFDITEEFEDTLYIASNSLEYSNRLLALGSFVIEDTDSVYAMLGDDAWGNELFNGLKNGSSNFENQENFSQYLPGIAFRTAADQGNVFGFTPGVDFRIRVYYNEPNADNTDVVSRYFEMNGFNMPYFFNVAYDRSATEFGVVDQTNTEYSGTNSLAVHSGSGLVTKLNLNQLVSFSETVQGAIINSAHIEIGPIEEPSNLQTLPNSLLLYLTDERNTRIRDGSSYRSIQQDGSSQLISNFPVLLRYNKETKKYSASITSFVKVYYQDDYRRDEYFLYPSDMNSTLRGFTFNKDNLSIKIFYSELR</sequence>
<evidence type="ECO:0000313" key="1">
    <source>
        <dbReference type="EMBL" id="GHE57028.1"/>
    </source>
</evidence>
<accession>A0ABQ3I238</accession>
<name>A0ABQ3I238_9BACT</name>
<reference evidence="2" key="1">
    <citation type="journal article" date="2019" name="Int. J. Syst. Evol. Microbiol.">
        <title>The Global Catalogue of Microorganisms (GCM) 10K type strain sequencing project: providing services to taxonomists for standard genome sequencing and annotation.</title>
        <authorList>
            <consortium name="The Broad Institute Genomics Platform"/>
            <consortium name="The Broad Institute Genome Sequencing Center for Infectious Disease"/>
            <person name="Wu L."/>
            <person name="Ma J."/>
        </authorList>
    </citation>
    <scope>NUCLEOTIDE SEQUENCE [LARGE SCALE GENOMIC DNA]</scope>
    <source>
        <strain evidence="2">CGMCC 1.15111</strain>
    </source>
</reference>
<organism evidence="1 2">
    <name type="scientific">Roseivirga thermotolerans</name>
    <dbReference type="NCBI Taxonomy" id="1758176"/>
    <lineage>
        <taxon>Bacteria</taxon>
        <taxon>Pseudomonadati</taxon>
        <taxon>Bacteroidota</taxon>
        <taxon>Cytophagia</taxon>
        <taxon>Cytophagales</taxon>
        <taxon>Roseivirgaceae</taxon>
        <taxon>Roseivirga</taxon>
    </lineage>
</organism>
<dbReference type="Proteomes" id="UP000658258">
    <property type="component" value="Unassembled WGS sequence"/>
</dbReference>
<dbReference type="PROSITE" id="PS51257">
    <property type="entry name" value="PROKAR_LIPOPROTEIN"/>
    <property type="match status" value="1"/>
</dbReference>
<comment type="caution">
    <text evidence="1">The sequence shown here is derived from an EMBL/GenBank/DDBJ whole genome shotgun (WGS) entry which is preliminary data.</text>
</comment>